<organism evidence="1 2">
    <name type="scientific">Clostridium saccharobutylicum</name>
    <dbReference type="NCBI Taxonomy" id="169679"/>
    <lineage>
        <taxon>Bacteria</taxon>
        <taxon>Bacillati</taxon>
        <taxon>Bacillota</taxon>
        <taxon>Clostridia</taxon>
        <taxon>Eubacteriales</taxon>
        <taxon>Clostridiaceae</taxon>
        <taxon>Clostridium</taxon>
    </lineage>
</organism>
<proteinExistence type="predicted"/>
<protein>
    <submittedName>
        <fullName evidence="1">Uncharacterized protein</fullName>
    </submittedName>
</protein>
<comment type="caution">
    <text evidence="1">The sequence shown here is derived from an EMBL/GenBank/DDBJ whole genome shotgun (WGS) entry which is preliminary data.</text>
</comment>
<dbReference type="EMBL" id="LZYZ01000001">
    <property type="protein sequence ID" value="OOM15900.1"/>
    <property type="molecule type" value="Genomic_DNA"/>
</dbReference>
<sequence length="190" mass="21760">MNLLSVQSKNLYNYNTLYTKNSIEESTSSIQKVDPSQKNQLIDKSDTTPHKACDILRIDRENKTQYLNGVKMDEKFMKLLAAGKTYSEIINILKTKKNDNTDDEITSIKKVDSSQQNQLVDKSDTTPPKACDILKIDRENKIDYLNGVKMDEKFMKLLAAGKTYSEIINILKTKKNDNTDDEILERIINS</sequence>
<dbReference type="Proteomes" id="UP000191154">
    <property type="component" value="Unassembled WGS sequence"/>
</dbReference>
<accession>A0A1S8NHJ7</accession>
<name>A0A1S8NHJ7_CLOSA</name>
<dbReference type="STRING" id="169679.CSACC_35180"/>
<dbReference type="AlphaFoldDB" id="A0A1S8NHJ7"/>
<reference evidence="1 2" key="1">
    <citation type="submission" date="2016-05" db="EMBL/GenBank/DDBJ databases">
        <title>Microbial solvent formation.</title>
        <authorList>
            <person name="Poehlein A."/>
            <person name="Montoya Solano J.D."/>
            <person name="Flitsch S."/>
            <person name="Krabben P."/>
            <person name="Duerre P."/>
            <person name="Daniel R."/>
        </authorList>
    </citation>
    <scope>NUCLEOTIDE SEQUENCE [LARGE SCALE GENOMIC DNA]</scope>
    <source>
        <strain evidence="1 2">L1-8</strain>
    </source>
</reference>
<evidence type="ECO:0000313" key="1">
    <source>
        <dbReference type="EMBL" id="OOM15900.1"/>
    </source>
</evidence>
<gene>
    <name evidence="1" type="ORF">CLOSAC_01710</name>
</gene>
<dbReference type="RefSeq" id="WP_077863676.1">
    <property type="nucleotide sequence ID" value="NZ_LZYZ01000001.1"/>
</dbReference>
<evidence type="ECO:0000313" key="2">
    <source>
        <dbReference type="Proteomes" id="UP000191154"/>
    </source>
</evidence>